<feature type="transmembrane region" description="Helical" evidence="2">
    <location>
        <begin position="475"/>
        <end position="496"/>
    </location>
</feature>
<sequence>MEKTDATQFVERSSMDSTSLPSFSSCFKHKARFLVLLLSTLCLTSVLSNILTFNFTVICMAEPPAASLPSIGSNWSRAASAKWPAHEGAKLSRPNASSRHEVQKPPAEVGTKFHWSPMTKSVCFGAIAVGALLTVLPVTILISRMGPKKIFLAVGAITTMATGLCPIAVVAGDNYFIVMRVLQGVALAACMPVIGCVTSSWATLSENGLFLGIATSFIQLAPIFTMPLAGVLCVSSYGWPAVYYVHAAVSLVMFALWALFYEEKPRNCGWVSEKELTRVMEGKAPPKTSADGRSVIPAAVPYGAILRTPAVWAIWVATLVNFLGIYLIVLFAPTFINKTLLFPIEKTGALAAIPAIVQFFIKIVVGPASDRIQCFSDTFKVKLTNTIAFMSMGLLYLALSFMHFDGNQVFALVLLFAAGSLLGFNVGGFFKSATLVSRHHSHFVMGVVQMLMCVCMLFVPIIVQMLAPNNSEQEWHQVFMIHGALLVVGNVVFCLFGSGQPAPWALDSWPQKSQTSANLPKIAPMTKIDFLPAFTIANSQNQK</sequence>
<accession>A0A914V8C5</accession>
<feature type="transmembrane region" description="Helical" evidence="2">
    <location>
        <begin position="241"/>
        <end position="260"/>
    </location>
</feature>
<protein>
    <submittedName>
        <fullName evidence="5">Major facilitator superfamily (MFS) profile domain-containing protein</fullName>
    </submittedName>
</protein>
<keyword evidence="2" id="KW-1133">Transmembrane helix</keyword>
<keyword evidence="4" id="KW-1185">Reference proteome</keyword>
<dbReference type="Proteomes" id="UP000887566">
    <property type="component" value="Unplaced"/>
</dbReference>
<feature type="transmembrane region" description="Helical" evidence="2">
    <location>
        <begin position="312"/>
        <end position="336"/>
    </location>
</feature>
<evidence type="ECO:0000256" key="2">
    <source>
        <dbReference type="SAM" id="Phobius"/>
    </source>
</evidence>
<keyword evidence="2" id="KW-0472">Membrane</keyword>
<dbReference type="AlphaFoldDB" id="A0A914V8C5"/>
<feature type="transmembrane region" description="Helical" evidence="2">
    <location>
        <begin position="124"/>
        <end position="143"/>
    </location>
</feature>
<feature type="transmembrane region" description="Helical" evidence="2">
    <location>
        <begin position="348"/>
        <end position="365"/>
    </location>
</feature>
<dbReference type="WBParaSite" id="PSAMB.scaffold1653size28979.g14337.t1">
    <property type="protein sequence ID" value="PSAMB.scaffold1653size28979.g14337.t1"/>
    <property type="gene ID" value="PSAMB.scaffold1653size28979.g14337"/>
</dbReference>
<feature type="transmembrane region" description="Helical" evidence="2">
    <location>
        <begin position="33"/>
        <end position="58"/>
    </location>
</feature>
<dbReference type="InterPro" id="IPR020846">
    <property type="entry name" value="MFS_dom"/>
</dbReference>
<feature type="transmembrane region" description="Helical" evidence="2">
    <location>
        <begin position="410"/>
        <end position="430"/>
    </location>
</feature>
<feature type="transmembrane region" description="Helical" evidence="2">
    <location>
        <begin position="386"/>
        <end position="404"/>
    </location>
</feature>
<evidence type="ECO:0000313" key="4">
    <source>
        <dbReference type="Proteomes" id="UP000887566"/>
    </source>
</evidence>
<dbReference type="InterPro" id="IPR036259">
    <property type="entry name" value="MFS_trans_sf"/>
</dbReference>
<dbReference type="PANTHER" id="PTHR45757">
    <property type="entry name" value="PROTEIN CBG23364-RELATED"/>
    <property type="match status" value="1"/>
</dbReference>
<dbReference type="SUPFAM" id="SSF103473">
    <property type="entry name" value="MFS general substrate transporter"/>
    <property type="match status" value="1"/>
</dbReference>
<evidence type="ECO:0000256" key="1">
    <source>
        <dbReference type="ARBA" id="ARBA00004141"/>
    </source>
</evidence>
<dbReference type="InterPro" id="IPR011701">
    <property type="entry name" value="MFS"/>
</dbReference>
<feature type="transmembrane region" description="Helical" evidence="2">
    <location>
        <begin position="177"/>
        <end position="197"/>
    </location>
</feature>
<dbReference type="Pfam" id="PF07690">
    <property type="entry name" value="MFS_1"/>
    <property type="match status" value="1"/>
</dbReference>
<evidence type="ECO:0000313" key="5">
    <source>
        <dbReference type="WBParaSite" id="PSAMB.scaffold1653size28979.g14337.t1"/>
    </source>
</evidence>
<dbReference type="GO" id="GO:0022857">
    <property type="term" value="F:transmembrane transporter activity"/>
    <property type="evidence" value="ECO:0007669"/>
    <property type="project" value="InterPro"/>
</dbReference>
<feature type="transmembrane region" description="Helical" evidence="2">
    <location>
        <begin position="150"/>
        <end position="171"/>
    </location>
</feature>
<comment type="subcellular location">
    <subcellularLocation>
        <location evidence="1">Membrane</location>
        <topology evidence="1">Multi-pass membrane protein</topology>
    </subcellularLocation>
</comment>
<dbReference type="GO" id="GO:0016020">
    <property type="term" value="C:membrane"/>
    <property type="evidence" value="ECO:0007669"/>
    <property type="project" value="UniProtKB-SubCell"/>
</dbReference>
<dbReference type="Gene3D" id="1.20.1250.20">
    <property type="entry name" value="MFS general substrate transporter like domains"/>
    <property type="match status" value="2"/>
</dbReference>
<feature type="transmembrane region" description="Helical" evidence="2">
    <location>
        <begin position="442"/>
        <end position="463"/>
    </location>
</feature>
<proteinExistence type="predicted"/>
<feature type="domain" description="Major facilitator superfamily (MFS) profile" evidence="3">
    <location>
        <begin position="40"/>
        <end position="501"/>
    </location>
</feature>
<name>A0A914V8C5_9BILA</name>
<dbReference type="PROSITE" id="PS50850">
    <property type="entry name" value="MFS"/>
    <property type="match status" value="1"/>
</dbReference>
<organism evidence="4 5">
    <name type="scientific">Plectus sambesii</name>
    <dbReference type="NCBI Taxonomy" id="2011161"/>
    <lineage>
        <taxon>Eukaryota</taxon>
        <taxon>Metazoa</taxon>
        <taxon>Ecdysozoa</taxon>
        <taxon>Nematoda</taxon>
        <taxon>Chromadorea</taxon>
        <taxon>Plectida</taxon>
        <taxon>Plectina</taxon>
        <taxon>Plectoidea</taxon>
        <taxon>Plectidae</taxon>
        <taxon>Plectus</taxon>
    </lineage>
</organism>
<feature type="transmembrane region" description="Helical" evidence="2">
    <location>
        <begin position="209"/>
        <end position="229"/>
    </location>
</feature>
<reference evidence="5" key="1">
    <citation type="submission" date="2022-11" db="UniProtKB">
        <authorList>
            <consortium name="WormBaseParasite"/>
        </authorList>
    </citation>
    <scope>IDENTIFICATION</scope>
</reference>
<keyword evidence="2" id="KW-0812">Transmembrane</keyword>
<evidence type="ECO:0000259" key="3">
    <source>
        <dbReference type="PROSITE" id="PS50850"/>
    </source>
</evidence>